<reference evidence="1" key="1">
    <citation type="submission" date="2023-07" db="EMBL/GenBank/DDBJ databases">
        <title>The extreme plant-growth-promoting properties of Pantoea phytobeneficialis PF55 revealed by functional and genomic analysis.</title>
        <authorList>
            <person name="Nascimento F.X."/>
            <person name="Marcio R.J."/>
        </authorList>
    </citation>
    <scope>NUCLEOTIDE SEQUENCE</scope>
    <source>
        <strain evidence="1">PF55</strain>
    </source>
</reference>
<accession>A0ABT8Y1A3</accession>
<name>A0ABT8Y1A3_9GAMM</name>
<dbReference type="EMBL" id="JAUOOM010000031">
    <property type="protein sequence ID" value="MDO6409501.1"/>
    <property type="molecule type" value="Genomic_DNA"/>
</dbReference>
<evidence type="ECO:0000313" key="2">
    <source>
        <dbReference type="Proteomes" id="UP001171299"/>
    </source>
</evidence>
<dbReference type="Proteomes" id="UP001171299">
    <property type="component" value="Unassembled WGS sequence"/>
</dbReference>
<organism evidence="1 2">
    <name type="scientific">Pantoea phytobeneficialis</name>
    <dbReference type="NCBI Taxonomy" id="2052056"/>
    <lineage>
        <taxon>Bacteria</taxon>
        <taxon>Pseudomonadati</taxon>
        <taxon>Pseudomonadota</taxon>
        <taxon>Gammaproteobacteria</taxon>
        <taxon>Enterobacterales</taxon>
        <taxon>Erwiniaceae</taxon>
        <taxon>Pantoea</taxon>
    </lineage>
</organism>
<evidence type="ECO:0000313" key="1">
    <source>
        <dbReference type="EMBL" id="MDO6409501.1"/>
    </source>
</evidence>
<gene>
    <name evidence="1" type="ORF">Q3404_23290</name>
</gene>
<protein>
    <submittedName>
        <fullName evidence="1">Uncharacterized protein</fullName>
    </submittedName>
</protein>
<proteinExistence type="predicted"/>
<keyword evidence="2" id="KW-1185">Reference proteome</keyword>
<sequence length="59" mass="6874">MTEERLQRSEQEQVQMRIVPTMAASSVIKGVDNYQGRNNVIFFLPEQPATRNFRIAITY</sequence>
<comment type="caution">
    <text evidence="1">The sequence shown here is derived from an EMBL/GenBank/DDBJ whole genome shotgun (WGS) entry which is preliminary data.</text>
</comment>